<comment type="caution">
    <text evidence="3">The sequence shown here is derived from an EMBL/GenBank/DDBJ whole genome shotgun (WGS) entry which is preliminary data.</text>
</comment>
<sequence>MHKPLLSFFLALLLVLVAAPSRAQTALYFPPSPADGTWATTSPQSLGWCQPQLDSLLSFLGRRNTKSFLVLKDGRLVVERYYGTYTADSIWYWASAGKSLTAVLIGLAQQDGLLRLSDSTSRTLGRGWTSAPLAKERLITVRHQLTMTTGLTDTPPPPCDNESTAAACLTYRADAGTRWAYHTGPYRLLQDVVARASGLTLNQFSTQKLTSRLGMSGLWVNDVYYSRARDMARFGLFVLARGQWNGTPILTDTSYFRQMTTPSQSLNRSYGYLWWLNGQPSHKLPGPQQTTFQGPIIPTAPADLIAALGKNDQKIYVVPNLRLVVVRQGKDAGNPTLAVSSFDTDLWRYLMAVVNCRPLAARPVVPPSAWQVYPNPAAGVAQVLLPATAPAGSQLRVLDMLGRERWKQPAAGGTPNALPLTGLASGAYVVQWLDQAGRILSTKRLVVAAQ</sequence>
<keyword evidence="4" id="KW-1185">Reference proteome</keyword>
<accession>A0A4Z0P6X7</accession>
<organism evidence="3 4">
    <name type="scientific">Hymenobacter fodinae</name>
    <dbReference type="NCBI Taxonomy" id="2510796"/>
    <lineage>
        <taxon>Bacteria</taxon>
        <taxon>Pseudomonadati</taxon>
        <taxon>Bacteroidota</taxon>
        <taxon>Cytophagia</taxon>
        <taxon>Cytophagales</taxon>
        <taxon>Hymenobacteraceae</taxon>
        <taxon>Hymenobacter</taxon>
    </lineage>
</organism>
<evidence type="ECO:0000313" key="3">
    <source>
        <dbReference type="EMBL" id="TGE07665.1"/>
    </source>
</evidence>
<evidence type="ECO:0000256" key="1">
    <source>
        <dbReference type="SAM" id="SignalP"/>
    </source>
</evidence>
<keyword evidence="1" id="KW-0732">Signal</keyword>
<dbReference type="SUPFAM" id="SSF56601">
    <property type="entry name" value="beta-lactamase/transpeptidase-like"/>
    <property type="match status" value="1"/>
</dbReference>
<dbReference type="Proteomes" id="UP000298337">
    <property type="component" value="Unassembled WGS sequence"/>
</dbReference>
<reference evidence="3 4" key="1">
    <citation type="submission" date="2019-04" db="EMBL/GenBank/DDBJ databases">
        <authorList>
            <person name="Feng G."/>
            <person name="Zhang J."/>
            <person name="Zhu H."/>
        </authorList>
    </citation>
    <scope>NUCLEOTIDE SEQUENCE [LARGE SCALE GENOMIC DNA]</scope>
    <source>
        <strain evidence="3 4">92R-1</strain>
    </source>
</reference>
<dbReference type="PANTHER" id="PTHR43283">
    <property type="entry name" value="BETA-LACTAMASE-RELATED"/>
    <property type="match status" value="1"/>
</dbReference>
<dbReference type="Gene3D" id="3.40.710.10">
    <property type="entry name" value="DD-peptidase/beta-lactamase superfamily"/>
    <property type="match status" value="1"/>
</dbReference>
<evidence type="ECO:0000259" key="2">
    <source>
        <dbReference type="Pfam" id="PF00144"/>
    </source>
</evidence>
<dbReference type="InterPro" id="IPR001466">
    <property type="entry name" value="Beta-lactam-related"/>
</dbReference>
<feature type="chain" id="PRO_5021404692" evidence="1">
    <location>
        <begin position="24"/>
        <end position="450"/>
    </location>
</feature>
<name>A0A4Z0P6X7_9BACT</name>
<dbReference type="AlphaFoldDB" id="A0A4Z0P6X7"/>
<dbReference type="PANTHER" id="PTHR43283:SF7">
    <property type="entry name" value="BETA-LACTAMASE-RELATED DOMAIN-CONTAINING PROTEIN"/>
    <property type="match status" value="1"/>
</dbReference>
<dbReference type="Pfam" id="PF00144">
    <property type="entry name" value="Beta-lactamase"/>
    <property type="match status" value="1"/>
</dbReference>
<protein>
    <submittedName>
        <fullName evidence="3">T9SS type A sorting domain-containing protein</fullName>
    </submittedName>
</protein>
<gene>
    <name evidence="3" type="ORF">EU556_07880</name>
</gene>
<dbReference type="OrthoDB" id="9773047at2"/>
<dbReference type="RefSeq" id="WP_135432953.1">
    <property type="nucleotide sequence ID" value="NZ_SRLA01000002.1"/>
</dbReference>
<evidence type="ECO:0000313" key="4">
    <source>
        <dbReference type="Proteomes" id="UP000298337"/>
    </source>
</evidence>
<proteinExistence type="predicted"/>
<feature type="domain" description="Beta-lactamase-related" evidence="2">
    <location>
        <begin position="67"/>
        <end position="287"/>
    </location>
</feature>
<dbReference type="InterPro" id="IPR012338">
    <property type="entry name" value="Beta-lactam/transpept-like"/>
</dbReference>
<feature type="signal peptide" evidence="1">
    <location>
        <begin position="1"/>
        <end position="23"/>
    </location>
</feature>
<dbReference type="InterPro" id="IPR050789">
    <property type="entry name" value="Diverse_Enzym_Activities"/>
</dbReference>
<dbReference type="EMBL" id="SRLA01000002">
    <property type="protein sequence ID" value="TGE07665.1"/>
    <property type="molecule type" value="Genomic_DNA"/>
</dbReference>